<evidence type="ECO:0000313" key="15">
    <source>
        <dbReference type="Ensembl" id="ENSTRUP00000012794.3"/>
    </source>
</evidence>
<dbReference type="GeneTree" id="ENSGT00940000155731"/>
<feature type="transmembrane region" description="Helical" evidence="14">
    <location>
        <begin position="339"/>
        <end position="360"/>
    </location>
</feature>
<feature type="transmembrane region" description="Helical" evidence="14">
    <location>
        <begin position="161"/>
        <end position="181"/>
    </location>
</feature>
<proteinExistence type="inferred from homology"/>
<dbReference type="PROSITE" id="PS50283">
    <property type="entry name" value="NA_SOLUT_SYMP_3"/>
    <property type="match status" value="1"/>
</dbReference>
<dbReference type="Ensembl" id="ENSTRUT00000012855.3">
    <property type="protein sequence ID" value="ENSTRUP00000012794.3"/>
    <property type="gene ID" value="ENSTRUG00000005333.3"/>
</dbReference>
<dbReference type="InterPro" id="IPR001734">
    <property type="entry name" value="Na/solute_symporter"/>
</dbReference>
<evidence type="ECO:0000256" key="11">
    <source>
        <dbReference type="ARBA" id="ARBA00023201"/>
    </source>
</evidence>
<dbReference type="Proteomes" id="UP000005226">
    <property type="component" value="Chromosome 2"/>
</dbReference>
<dbReference type="eggNOG" id="KOG2349">
    <property type="taxonomic scope" value="Eukaryota"/>
</dbReference>
<feature type="transmembrane region" description="Helical" evidence="14">
    <location>
        <begin position="53"/>
        <end position="73"/>
    </location>
</feature>
<comment type="similarity">
    <text evidence="2 13">Belongs to the sodium:solute symporter (SSF) (TC 2.A.21) family.</text>
</comment>
<comment type="catalytic activity">
    <reaction evidence="12">
        <text>iodide(out) + 2 Na(+)(out) = iodide(in) + 2 Na(+)(in)</text>
        <dbReference type="Rhea" id="RHEA:71207"/>
        <dbReference type="ChEBI" id="CHEBI:16382"/>
        <dbReference type="ChEBI" id="CHEBI:29101"/>
    </reaction>
</comment>
<evidence type="ECO:0000256" key="3">
    <source>
        <dbReference type="ARBA" id="ARBA00022448"/>
    </source>
</evidence>
<dbReference type="InterPro" id="IPR038377">
    <property type="entry name" value="Na/Glc_symporter_sf"/>
</dbReference>
<feature type="transmembrane region" description="Helical" evidence="14">
    <location>
        <begin position="128"/>
        <end position="149"/>
    </location>
</feature>
<protein>
    <submittedName>
        <fullName evidence="15">Solute carrier family 5 member 6</fullName>
    </submittedName>
</protein>
<keyword evidence="7" id="KW-0915">Sodium</keyword>
<feature type="transmembrane region" description="Helical" evidence="14">
    <location>
        <begin position="85"/>
        <end position="107"/>
    </location>
</feature>
<evidence type="ECO:0000256" key="13">
    <source>
        <dbReference type="RuleBase" id="RU362091"/>
    </source>
</evidence>
<keyword evidence="16" id="KW-1185">Reference proteome</keyword>
<feature type="transmembrane region" description="Helical" evidence="14">
    <location>
        <begin position="239"/>
        <end position="258"/>
    </location>
</feature>
<accession>H2SK61</accession>
<feature type="transmembrane region" description="Helical" evidence="14">
    <location>
        <begin position="279"/>
        <end position="302"/>
    </location>
</feature>
<feature type="transmembrane region" description="Helical" evidence="14">
    <location>
        <begin position="482"/>
        <end position="503"/>
    </location>
</feature>
<dbReference type="Pfam" id="PF00474">
    <property type="entry name" value="SSF"/>
    <property type="match status" value="1"/>
</dbReference>
<keyword evidence="5 14" id="KW-0812">Transmembrane</keyword>
<reference evidence="15" key="3">
    <citation type="submission" date="2025-09" db="UniProtKB">
        <authorList>
            <consortium name="Ensembl"/>
        </authorList>
    </citation>
    <scope>IDENTIFICATION</scope>
</reference>
<dbReference type="PANTHER" id="PTHR42985">
    <property type="entry name" value="SODIUM-COUPLED MONOCARBOXYLATE TRANSPORTER"/>
    <property type="match status" value="1"/>
</dbReference>
<keyword evidence="8" id="KW-0406">Ion transport</keyword>
<evidence type="ECO:0000256" key="12">
    <source>
        <dbReference type="ARBA" id="ARBA00036099"/>
    </source>
</evidence>
<evidence type="ECO:0000256" key="1">
    <source>
        <dbReference type="ARBA" id="ARBA00004651"/>
    </source>
</evidence>
<keyword evidence="3" id="KW-0813">Transport</keyword>
<evidence type="ECO:0000256" key="4">
    <source>
        <dbReference type="ARBA" id="ARBA00022475"/>
    </source>
</evidence>
<keyword evidence="9 14" id="KW-0472">Membrane</keyword>
<keyword evidence="10" id="KW-0325">Glycoprotein</keyword>
<name>H2SK61_TAKRU</name>
<dbReference type="InterPro" id="IPR051163">
    <property type="entry name" value="Sodium:Solute_Symporter_SSF"/>
</dbReference>
<evidence type="ECO:0000256" key="7">
    <source>
        <dbReference type="ARBA" id="ARBA00023053"/>
    </source>
</evidence>
<evidence type="ECO:0000256" key="6">
    <source>
        <dbReference type="ARBA" id="ARBA00022989"/>
    </source>
</evidence>
<dbReference type="HOGENOM" id="CLU_018808_11_1_1"/>
<reference evidence="15 16" key="1">
    <citation type="journal article" date="2011" name="Genome Biol. Evol.">
        <title>Integration of the genetic map and genome assembly of fugu facilitates insights into distinct features of genome evolution in teleosts and mammals.</title>
        <authorList>
            <person name="Kai W."/>
            <person name="Kikuchi K."/>
            <person name="Tohari S."/>
            <person name="Chew A.K."/>
            <person name="Tay A."/>
            <person name="Fujiwara A."/>
            <person name="Hosoya S."/>
            <person name="Suetake H."/>
            <person name="Naruse K."/>
            <person name="Brenner S."/>
            <person name="Suzuki Y."/>
            <person name="Venkatesh B."/>
        </authorList>
    </citation>
    <scope>NUCLEOTIDE SEQUENCE [LARGE SCALE GENOMIC DNA]</scope>
</reference>
<sequence>MDPFDQKHFTTVDYVIFAGLLAASAGIGVFHALTGGRQRTTQEFLMADRSMGCIPVSLSLIASFQSAVAIIGVPAEIYTNGTQYWFMGFAYILGLLIPAYIFVPLLYRLRLSSAYQYLELRFSRAVRICGTLTFIFQMVVYMGVCVYTPAFALNAVTGFELWGAVLATGLVCTLYTTLGGLKAVIWTDVFQMLVMFAGQLAVVVVGVHQAGGVSEVWRKALEGNRIASLDLNPDPTERHTFWTLGVGGIFLMLSLYGVNQAQVQRYLSSRTEKEAVRSCFMVFPSLQLTLALSCVMGLVMFACYCGEDHSRKLGTFKRDAMVIYFVMDMLQELPGLPGLFIACLFSAALSTISSAFNSLATVTMEDLIKPHFPSMTESRATLLSKALGELSKLAQLILGLFCLGMFFPCANSTGALVGWGAGLVLTFWIGIGSIITKTSSTSLLPSGCIPILSVNATAAAATTATLQAARPSALKRMYSLSYMWYSAFSCFSVITVGLIVSFLTGPMKEEDVMPGTIYPLLENMLSFLPKRLKKKLCCMNPLGQTVNKITFNQRM</sequence>
<keyword evidence="4" id="KW-1003">Cell membrane</keyword>
<keyword evidence="11" id="KW-0739">Sodium transport</keyword>
<evidence type="ECO:0000313" key="16">
    <source>
        <dbReference type="Proteomes" id="UP000005226"/>
    </source>
</evidence>
<dbReference type="GO" id="GO:0005886">
    <property type="term" value="C:plasma membrane"/>
    <property type="evidence" value="ECO:0007669"/>
    <property type="project" value="UniProtKB-SubCell"/>
</dbReference>
<dbReference type="Gene3D" id="1.20.1730.10">
    <property type="entry name" value="Sodium/glucose cotransporter"/>
    <property type="match status" value="1"/>
</dbReference>
<dbReference type="PROSITE" id="PS00456">
    <property type="entry name" value="NA_SOLUT_SYMP_1"/>
    <property type="match status" value="1"/>
</dbReference>
<gene>
    <name evidence="15" type="primary">LOC101070485</name>
</gene>
<evidence type="ECO:0000256" key="9">
    <source>
        <dbReference type="ARBA" id="ARBA00023136"/>
    </source>
</evidence>
<dbReference type="GO" id="GO:0098660">
    <property type="term" value="P:inorganic ion transmembrane transport"/>
    <property type="evidence" value="ECO:0007669"/>
    <property type="project" value="UniProtKB-ARBA"/>
</dbReference>
<feature type="transmembrane region" description="Helical" evidence="14">
    <location>
        <begin position="12"/>
        <end position="33"/>
    </location>
</feature>
<dbReference type="PANTHER" id="PTHR42985:SF2">
    <property type="entry name" value="SODIUM-DEPENDENT MULTIVITAMIN TRANSPORTER"/>
    <property type="match status" value="1"/>
</dbReference>
<dbReference type="NCBIfam" id="TIGR00813">
    <property type="entry name" value="sss"/>
    <property type="match status" value="1"/>
</dbReference>
<dbReference type="GO" id="GO:0015293">
    <property type="term" value="F:symporter activity"/>
    <property type="evidence" value="ECO:0007669"/>
    <property type="project" value="TreeGrafter"/>
</dbReference>
<feature type="transmembrane region" description="Helical" evidence="14">
    <location>
        <begin position="193"/>
        <end position="211"/>
    </location>
</feature>
<dbReference type="AlphaFoldDB" id="H2SK61"/>
<reference evidence="15" key="2">
    <citation type="submission" date="2025-08" db="UniProtKB">
        <authorList>
            <consortium name="Ensembl"/>
        </authorList>
    </citation>
    <scope>IDENTIFICATION</scope>
</reference>
<evidence type="ECO:0000256" key="14">
    <source>
        <dbReference type="SAM" id="Phobius"/>
    </source>
</evidence>
<evidence type="ECO:0000256" key="2">
    <source>
        <dbReference type="ARBA" id="ARBA00006434"/>
    </source>
</evidence>
<evidence type="ECO:0000256" key="5">
    <source>
        <dbReference type="ARBA" id="ARBA00022692"/>
    </source>
</evidence>
<keyword evidence="6 14" id="KW-1133">Transmembrane helix</keyword>
<dbReference type="InterPro" id="IPR018212">
    <property type="entry name" value="Na/solute_symporter_CS"/>
</dbReference>
<evidence type="ECO:0000256" key="10">
    <source>
        <dbReference type="ARBA" id="ARBA00023180"/>
    </source>
</evidence>
<dbReference type="GO" id="GO:0006814">
    <property type="term" value="P:sodium ion transport"/>
    <property type="evidence" value="ECO:0007669"/>
    <property type="project" value="UniProtKB-KW"/>
</dbReference>
<dbReference type="GO" id="GO:0015075">
    <property type="term" value="F:monoatomic ion transmembrane transporter activity"/>
    <property type="evidence" value="ECO:0007669"/>
    <property type="project" value="UniProtKB-ARBA"/>
</dbReference>
<comment type="subcellular location">
    <subcellularLocation>
        <location evidence="1">Cell membrane</location>
        <topology evidence="1">Multi-pass membrane protein</topology>
    </subcellularLocation>
</comment>
<organism evidence="15 16">
    <name type="scientific">Takifugu rubripes</name>
    <name type="common">Japanese pufferfish</name>
    <name type="synonym">Fugu rubripes</name>
    <dbReference type="NCBI Taxonomy" id="31033"/>
    <lineage>
        <taxon>Eukaryota</taxon>
        <taxon>Metazoa</taxon>
        <taxon>Chordata</taxon>
        <taxon>Craniata</taxon>
        <taxon>Vertebrata</taxon>
        <taxon>Euteleostomi</taxon>
        <taxon>Actinopterygii</taxon>
        <taxon>Neopterygii</taxon>
        <taxon>Teleostei</taxon>
        <taxon>Neoteleostei</taxon>
        <taxon>Acanthomorphata</taxon>
        <taxon>Eupercaria</taxon>
        <taxon>Tetraodontiformes</taxon>
        <taxon>Tetradontoidea</taxon>
        <taxon>Tetraodontidae</taxon>
        <taxon>Takifugu</taxon>
    </lineage>
</organism>
<evidence type="ECO:0000256" key="8">
    <source>
        <dbReference type="ARBA" id="ARBA00023065"/>
    </source>
</evidence>
<feature type="transmembrane region" description="Helical" evidence="14">
    <location>
        <begin position="416"/>
        <end position="436"/>
    </location>
</feature>